<keyword evidence="8" id="KW-0915">Sodium</keyword>
<keyword evidence="4" id="KW-0894">Sodium channel</keyword>
<evidence type="ECO:0000256" key="5">
    <source>
        <dbReference type="ARBA" id="ARBA00022475"/>
    </source>
</evidence>
<reference evidence="20" key="4">
    <citation type="submission" date="2025-08" db="UniProtKB">
        <authorList>
            <consortium name="Ensembl"/>
        </authorList>
    </citation>
    <scope>IDENTIFICATION</scope>
</reference>
<evidence type="ECO:0000313" key="20">
    <source>
        <dbReference type="Ensembl" id="ENSCMIP00000030311.1"/>
    </source>
</evidence>
<evidence type="ECO:0000256" key="10">
    <source>
        <dbReference type="ARBA" id="ARBA00023136"/>
    </source>
</evidence>
<comment type="subcellular location">
    <subcellularLocation>
        <location evidence="1">Apical cell membrane</location>
        <topology evidence="1">Multi-pass membrane protein</topology>
    </subcellularLocation>
    <subcellularLocation>
        <location evidence="2">Cytoplasmic vesicle membrane</location>
        <topology evidence="2">Multi-pass membrane protein</topology>
    </subcellularLocation>
</comment>
<keyword evidence="9" id="KW-0406">Ion transport</keyword>
<evidence type="ECO:0000256" key="13">
    <source>
        <dbReference type="ARBA" id="ARBA00023303"/>
    </source>
</evidence>
<reference evidence="20" key="5">
    <citation type="submission" date="2025-09" db="UniProtKB">
        <authorList>
            <consortium name="Ensembl"/>
        </authorList>
    </citation>
    <scope>IDENTIFICATION</scope>
</reference>
<dbReference type="PANTHER" id="PTHR11690">
    <property type="entry name" value="AMILORIDE-SENSITIVE SODIUM CHANNEL-RELATED"/>
    <property type="match status" value="1"/>
</dbReference>
<reference evidence="21" key="3">
    <citation type="journal article" date="2014" name="Nature">
        <title>Elephant shark genome provides unique insights into gnathostome evolution.</title>
        <authorList>
            <consortium name="International Elephant Shark Genome Sequencing Consortium"/>
            <person name="Venkatesh B."/>
            <person name="Lee A.P."/>
            <person name="Ravi V."/>
            <person name="Maurya A.K."/>
            <person name="Lian M.M."/>
            <person name="Swann J.B."/>
            <person name="Ohta Y."/>
            <person name="Flajnik M.F."/>
            <person name="Sutoh Y."/>
            <person name="Kasahara M."/>
            <person name="Hoon S."/>
            <person name="Gangu V."/>
            <person name="Roy S.W."/>
            <person name="Irimia M."/>
            <person name="Korzh V."/>
            <person name="Kondrychyn I."/>
            <person name="Lim Z.W."/>
            <person name="Tay B.H."/>
            <person name="Tohari S."/>
            <person name="Kong K.W."/>
            <person name="Ho S."/>
            <person name="Lorente-Galdos B."/>
            <person name="Quilez J."/>
            <person name="Marques-Bonet T."/>
            <person name="Raney B.J."/>
            <person name="Ingham P.W."/>
            <person name="Tay A."/>
            <person name="Hillier L.W."/>
            <person name="Minx P."/>
            <person name="Boehm T."/>
            <person name="Wilson R.K."/>
            <person name="Brenner S."/>
            <person name="Warren W.C."/>
        </authorList>
    </citation>
    <scope>NUCLEOTIDE SEQUENCE [LARGE SCALE GENOMIC DNA]</scope>
</reference>
<sequence>MLWVSARRCLSQALRRLQDGPGESYRELLVWYCETTSTHGPKRILTEGPKKRALWLLLTLLLGGVVCWQWGVLVQRYLSGETISTLRTGFKAMVFPAVTLCNVNPFRYSRSRGLLQPLDRLAELALQRIYMYNQNRTLPPPMDDLEDKWSRGGAGLGPGPLVPLVIIEQTEKGEEVLVRILGDAESDVPRDAKLGRGPRSYKVALHLCSKDGRDCLYRNFTTGLQAVNEWYSLHYMSLMANVSLEDRTAMGEHGQDFILSCNFGGHPCDLRNFTRLFHPTYGNCYIFNWGSSGSVLTVSNPGAEFGLKVVLDISQEDYNPFLSMAAGAKFMLHQQNTFPFLRDLGMYAKAGTESSITIFADEIERLGGVYSRCRLNPSATEVTTLYNTSYSMQTCLRSCHQAHMVRLCGCAYHHYPLSEGAQYCNNQDHPGWAYGYYHLKEQIESENSECLTSCIPPCNDTLYRLTISMAEWPSQASEEWIYQILSYERDSSPKVTVNRNSILKLNMYFKENNFRTISESKAQTLVWLLSNLGGQFGFWMGGSVLCIVELLEVMLDCVWIMAIRGARLYMGHRRRRSLARHPPPVPTVAQCVEEQEHRAQSERPVPSTPPPRYDSLHICSLTEPGPPEAGGKIVVEVGGEEAGEEWGEEGCRL</sequence>
<dbReference type="Gene3D" id="2.60.470.10">
    <property type="entry name" value="Acid-sensing ion channels like domains"/>
    <property type="match status" value="1"/>
</dbReference>
<dbReference type="PANTHER" id="PTHR11690:SF18">
    <property type="entry name" value="AMILORIDE-SENSITIVE SODIUM CHANNEL SUBUNIT BETA"/>
    <property type="match status" value="1"/>
</dbReference>
<evidence type="ECO:0000256" key="19">
    <source>
        <dbReference type="SAM" id="Phobius"/>
    </source>
</evidence>
<dbReference type="InterPro" id="IPR020903">
    <property type="entry name" value="ENaC_CS"/>
</dbReference>
<feature type="region of interest" description="Disordered" evidence="18">
    <location>
        <begin position="592"/>
        <end position="611"/>
    </location>
</feature>
<feature type="transmembrane region" description="Helical" evidence="19">
    <location>
        <begin position="53"/>
        <end position="71"/>
    </location>
</feature>
<keyword evidence="5" id="KW-1003">Cell membrane</keyword>
<proteinExistence type="inferred from homology"/>
<accession>A0A4W3IS43</accession>
<evidence type="ECO:0000256" key="11">
    <source>
        <dbReference type="ARBA" id="ARBA00023157"/>
    </source>
</evidence>
<evidence type="ECO:0000256" key="4">
    <source>
        <dbReference type="ARBA" id="ARBA00022461"/>
    </source>
</evidence>
<dbReference type="GO" id="GO:0030659">
    <property type="term" value="C:cytoplasmic vesicle membrane"/>
    <property type="evidence" value="ECO:0007669"/>
    <property type="project" value="UniProtKB-SubCell"/>
</dbReference>
<evidence type="ECO:0000256" key="18">
    <source>
        <dbReference type="SAM" id="MobiDB-lite"/>
    </source>
</evidence>
<keyword evidence="10 19" id="KW-0472">Membrane</keyword>
<evidence type="ECO:0000256" key="8">
    <source>
        <dbReference type="ARBA" id="ARBA00023053"/>
    </source>
</evidence>
<evidence type="ECO:0000256" key="9">
    <source>
        <dbReference type="ARBA" id="ARBA00023065"/>
    </source>
</evidence>
<name>A0A4W3IS43_CALMI</name>
<evidence type="ECO:0000256" key="12">
    <source>
        <dbReference type="ARBA" id="ARBA00023201"/>
    </source>
</evidence>
<dbReference type="InterPro" id="IPR001873">
    <property type="entry name" value="ENaC"/>
</dbReference>
<keyword evidence="3" id="KW-0813">Transport</keyword>
<dbReference type="InterPro" id="IPR004724">
    <property type="entry name" value="ENaC_chordates"/>
</dbReference>
<evidence type="ECO:0000256" key="2">
    <source>
        <dbReference type="ARBA" id="ARBA00004439"/>
    </source>
</evidence>
<keyword evidence="13" id="KW-0407">Ion channel</keyword>
<reference evidence="21" key="1">
    <citation type="journal article" date="2006" name="Science">
        <title>Ancient noncoding elements conserved in the human genome.</title>
        <authorList>
            <person name="Venkatesh B."/>
            <person name="Kirkness E.F."/>
            <person name="Loh Y.H."/>
            <person name="Halpern A.L."/>
            <person name="Lee A.P."/>
            <person name="Johnson J."/>
            <person name="Dandona N."/>
            <person name="Viswanathan L.D."/>
            <person name="Tay A."/>
            <person name="Venter J.C."/>
            <person name="Strausberg R.L."/>
            <person name="Brenner S."/>
        </authorList>
    </citation>
    <scope>NUCLEOTIDE SEQUENCE [LARGE SCALE GENOMIC DNA]</scope>
</reference>
<dbReference type="AlphaFoldDB" id="A0A4W3IS43"/>
<evidence type="ECO:0000256" key="7">
    <source>
        <dbReference type="ARBA" id="ARBA00022989"/>
    </source>
</evidence>
<gene>
    <name evidence="20" type="primary">LOC103186630</name>
</gene>
<comment type="catalytic activity">
    <reaction evidence="15">
        <text>Na(+)(in) = Na(+)(out)</text>
        <dbReference type="Rhea" id="RHEA:34963"/>
        <dbReference type="ChEBI" id="CHEBI:29101"/>
    </reaction>
</comment>
<evidence type="ECO:0000256" key="14">
    <source>
        <dbReference type="ARBA" id="ARBA00023329"/>
    </source>
</evidence>
<keyword evidence="11" id="KW-1015">Disulfide bond</keyword>
<dbReference type="Proteomes" id="UP000314986">
    <property type="component" value="Unassembled WGS sequence"/>
</dbReference>
<dbReference type="OMA" id="QRETCIS"/>
<dbReference type="STRING" id="7868.ENSCMIP00000030311"/>
<evidence type="ECO:0000256" key="15">
    <source>
        <dbReference type="ARBA" id="ARBA00036239"/>
    </source>
</evidence>
<reference evidence="21" key="2">
    <citation type="journal article" date="2007" name="PLoS Biol.">
        <title>Survey sequencing and comparative analysis of the elephant shark (Callorhinchus milii) genome.</title>
        <authorList>
            <person name="Venkatesh B."/>
            <person name="Kirkness E.F."/>
            <person name="Loh Y.H."/>
            <person name="Halpern A.L."/>
            <person name="Lee A.P."/>
            <person name="Johnson J."/>
            <person name="Dandona N."/>
            <person name="Viswanathan L.D."/>
            <person name="Tay A."/>
            <person name="Venter J.C."/>
            <person name="Strausberg R.L."/>
            <person name="Brenner S."/>
        </authorList>
    </citation>
    <scope>NUCLEOTIDE SEQUENCE [LARGE SCALE GENOMIC DNA]</scope>
</reference>
<evidence type="ECO:0000256" key="1">
    <source>
        <dbReference type="ARBA" id="ARBA00004424"/>
    </source>
</evidence>
<keyword evidence="14" id="KW-0968">Cytoplasmic vesicle</keyword>
<evidence type="ECO:0000256" key="3">
    <source>
        <dbReference type="ARBA" id="ARBA00022448"/>
    </source>
</evidence>
<keyword evidence="12" id="KW-0739">Sodium transport</keyword>
<evidence type="ECO:0000313" key="21">
    <source>
        <dbReference type="Proteomes" id="UP000314986"/>
    </source>
</evidence>
<dbReference type="PRINTS" id="PR01078">
    <property type="entry name" value="AMINACHANNEL"/>
</dbReference>
<dbReference type="OrthoDB" id="6502088at2759"/>
<comment type="similarity">
    <text evidence="16">Belongs to the amiloride-sensitive sodium channel (TC 1.A.6) family. SCNN1B subfamily.</text>
</comment>
<organism evidence="20 21">
    <name type="scientific">Callorhinchus milii</name>
    <name type="common">Ghost shark</name>
    <dbReference type="NCBI Taxonomy" id="7868"/>
    <lineage>
        <taxon>Eukaryota</taxon>
        <taxon>Metazoa</taxon>
        <taxon>Chordata</taxon>
        <taxon>Craniata</taxon>
        <taxon>Vertebrata</taxon>
        <taxon>Chondrichthyes</taxon>
        <taxon>Holocephali</taxon>
        <taxon>Chimaeriformes</taxon>
        <taxon>Callorhinchidae</taxon>
        <taxon>Callorhinchus</taxon>
    </lineage>
</organism>
<dbReference type="InParanoid" id="A0A4W3IS43"/>
<dbReference type="Ensembl" id="ENSCMIT00000030778.1">
    <property type="protein sequence ID" value="ENSCMIP00000030311.1"/>
    <property type="gene ID" value="ENSCMIG00000013049.1"/>
</dbReference>
<dbReference type="Pfam" id="PF00858">
    <property type="entry name" value="ASC"/>
    <property type="match status" value="1"/>
</dbReference>
<keyword evidence="6 19" id="KW-0812">Transmembrane</keyword>
<evidence type="ECO:0000256" key="16">
    <source>
        <dbReference type="ARBA" id="ARBA00038224"/>
    </source>
</evidence>
<dbReference type="NCBIfam" id="TIGR00859">
    <property type="entry name" value="ENaC"/>
    <property type="match status" value="1"/>
</dbReference>
<dbReference type="PROSITE" id="PS01206">
    <property type="entry name" value="ASC"/>
    <property type="match status" value="1"/>
</dbReference>
<keyword evidence="21" id="KW-1185">Reference proteome</keyword>
<dbReference type="GeneTree" id="ENSGT00940000160893"/>
<evidence type="ECO:0000256" key="6">
    <source>
        <dbReference type="ARBA" id="ARBA00022692"/>
    </source>
</evidence>
<protein>
    <recommendedName>
        <fullName evidence="17">Amiloride-sensitive sodium channel subunit beta</fullName>
    </recommendedName>
</protein>
<dbReference type="KEGG" id="cmk:103186630"/>
<dbReference type="GO" id="GO:0015280">
    <property type="term" value="F:ligand-gated sodium channel activity"/>
    <property type="evidence" value="ECO:0007669"/>
    <property type="project" value="InterPro"/>
</dbReference>
<evidence type="ECO:0000256" key="17">
    <source>
        <dbReference type="ARBA" id="ARBA00050053"/>
    </source>
</evidence>
<dbReference type="Gene3D" id="1.10.287.770">
    <property type="entry name" value="YojJ-like"/>
    <property type="match status" value="1"/>
</dbReference>
<dbReference type="GO" id="GO:0016324">
    <property type="term" value="C:apical plasma membrane"/>
    <property type="evidence" value="ECO:0007669"/>
    <property type="project" value="UniProtKB-SubCell"/>
</dbReference>
<keyword evidence="7 19" id="KW-1133">Transmembrane helix</keyword>
<dbReference type="GeneID" id="103186630"/>